<dbReference type="EMBL" id="LMWP01000009">
    <property type="protein sequence ID" value="KUN30676.1"/>
    <property type="molecule type" value="Genomic_DNA"/>
</dbReference>
<evidence type="ECO:0000313" key="4">
    <source>
        <dbReference type="Proteomes" id="UP000053398"/>
    </source>
</evidence>
<feature type="region of interest" description="Disordered" evidence="1">
    <location>
        <begin position="70"/>
        <end position="92"/>
    </location>
</feature>
<keyword evidence="4" id="KW-1185">Reference proteome</keyword>
<keyword evidence="2" id="KW-0732">Signal</keyword>
<gene>
    <name evidence="3" type="ORF">AQJ11_10655</name>
</gene>
<name>A0A101QIW5_STRCK</name>
<protein>
    <recommendedName>
        <fullName evidence="5">Secreted protein</fullName>
    </recommendedName>
</protein>
<dbReference type="RefSeq" id="WP_059262885.1">
    <property type="nucleotide sequence ID" value="NZ_KQ948354.1"/>
</dbReference>
<evidence type="ECO:0008006" key="5">
    <source>
        <dbReference type="Google" id="ProtNLM"/>
    </source>
</evidence>
<evidence type="ECO:0000256" key="1">
    <source>
        <dbReference type="SAM" id="MobiDB-lite"/>
    </source>
</evidence>
<dbReference type="AlphaFoldDB" id="A0A101QIW5"/>
<comment type="caution">
    <text evidence="3">The sequence shown here is derived from an EMBL/GenBank/DDBJ whole genome shotgun (WGS) entry which is preliminary data.</text>
</comment>
<feature type="signal peptide" evidence="2">
    <location>
        <begin position="1"/>
        <end position="29"/>
    </location>
</feature>
<evidence type="ECO:0000313" key="3">
    <source>
        <dbReference type="EMBL" id="KUN30676.1"/>
    </source>
</evidence>
<feature type="chain" id="PRO_5007103905" description="Secreted protein" evidence="2">
    <location>
        <begin position="30"/>
        <end position="163"/>
    </location>
</feature>
<sequence length="163" mass="16782">MPFIRRGLTTTTSLLALTSFIGMGTVVHAAQMDDGDGYRPCVITNQGNHNENSYQSCGQILTGTGHVTGANHTIGSGAPGRPNSLPQVGVTPTNLLSAPQDNADVVAFLPGGTDVSAACTVKSPAGDGIFYLVVTNVNNYPTTGWVSAESVQTTADFPACLPD</sequence>
<proteinExistence type="predicted"/>
<organism evidence="3 4">
    <name type="scientific">Streptomyces corchorusii</name>
    <name type="common">Streptomyces chibaensis</name>
    <dbReference type="NCBI Taxonomy" id="1903"/>
    <lineage>
        <taxon>Bacteria</taxon>
        <taxon>Bacillati</taxon>
        <taxon>Actinomycetota</taxon>
        <taxon>Actinomycetes</taxon>
        <taxon>Kitasatosporales</taxon>
        <taxon>Streptomycetaceae</taxon>
        <taxon>Streptomyces</taxon>
    </lineage>
</organism>
<reference evidence="3 4" key="1">
    <citation type="submission" date="2015-10" db="EMBL/GenBank/DDBJ databases">
        <title>Draft genome sequence of Streptomyces corchorusii DSM 40340, type strain for the species Streptomyces corchorusii.</title>
        <authorList>
            <person name="Ruckert C."/>
            <person name="Winkler A."/>
            <person name="Kalinowski J."/>
            <person name="Kampfer P."/>
            <person name="Glaeser S."/>
        </authorList>
    </citation>
    <scope>NUCLEOTIDE SEQUENCE [LARGE SCALE GENOMIC DNA]</scope>
    <source>
        <strain evidence="3 4">DSM 40340</strain>
    </source>
</reference>
<dbReference type="Proteomes" id="UP000053398">
    <property type="component" value="Unassembled WGS sequence"/>
</dbReference>
<evidence type="ECO:0000256" key="2">
    <source>
        <dbReference type="SAM" id="SignalP"/>
    </source>
</evidence>
<accession>A0A101QIW5</accession>